<feature type="chain" id="PRO_5016074098" description="PEP-CTERM protein-sorting domain-containing protein" evidence="1">
    <location>
        <begin position="18"/>
        <end position="332"/>
    </location>
</feature>
<evidence type="ECO:0000256" key="1">
    <source>
        <dbReference type="SAM" id="SignalP"/>
    </source>
</evidence>
<sequence length="332" mass="33374">MVLASGAASAQALQAYAGAVAGVAQGTGAFACATSGPTIGDGWFAGLTMPTEGFAGCNLQGGIQNQTGTTGTLTARQTAVGSVSGGSYTGSAMARVGYWNLGAAAEGTMTGSTSAFTYHQSSAFARFSVPVTLTSSGIATGSPGQVNFRFLVEGLMSSLSNAPYTQQGDVRLGIRVNGSPAGIWNAFMGTVVNDGEPYRRGGSTGLPGGFVTAPGAFSGSAEVTSTANFSMQWGVPFEVEVALLTDVYPCCLGASITSDFSQTAVLTGIEAYWQGGRVADFTGADAAGNVLGPNGLAPVPEPASTALVVSGLACVAAMVRRQRGRRPALGWR</sequence>
<protein>
    <recommendedName>
        <fullName evidence="4">PEP-CTERM protein-sorting domain-containing protein</fullName>
    </recommendedName>
</protein>
<evidence type="ECO:0008006" key="4">
    <source>
        <dbReference type="Google" id="ProtNLM"/>
    </source>
</evidence>
<reference evidence="2 3" key="1">
    <citation type="submission" date="2018-05" db="EMBL/GenBank/DDBJ databases">
        <title>complete genome sequence of Aquabacterium olei NBRC 110486.</title>
        <authorList>
            <person name="Tang B."/>
            <person name="Chang J."/>
            <person name="Zhang L."/>
            <person name="Yang H."/>
        </authorList>
    </citation>
    <scope>NUCLEOTIDE SEQUENCE [LARGE SCALE GENOMIC DNA]</scope>
    <source>
        <strain evidence="2 3">NBRC 110486</strain>
    </source>
</reference>
<dbReference type="AlphaFoldDB" id="A0A2U8FNW6"/>
<accession>A0A2U8FNW6</accession>
<keyword evidence="3" id="KW-1185">Reference proteome</keyword>
<proteinExistence type="predicted"/>
<organism evidence="2 3">
    <name type="scientific">Aquabacterium olei</name>
    <dbReference type="NCBI Taxonomy" id="1296669"/>
    <lineage>
        <taxon>Bacteria</taxon>
        <taxon>Pseudomonadati</taxon>
        <taxon>Pseudomonadota</taxon>
        <taxon>Betaproteobacteria</taxon>
        <taxon>Burkholderiales</taxon>
        <taxon>Aquabacterium</taxon>
    </lineage>
</organism>
<evidence type="ECO:0000313" key="2">
    <source>
        <dbReference type="EMBL" id="AWI52751.1"/>
    </source>
</evidence>
<feature type="signal peptide" evidence="1">
    <location>
        <begin position="1"/>
        <end position="17"/>
    </location>
</feature>
<name>A0A2U8FNW6_9BURK</name>
<keyword evidence="1" id="KW-0732">Signal</keyword>
<gene>
    <name evidence="2" type="ORF">DEH84_04425</name>
</gene>
<dbReference type="EMBL" id="CP029210">
    <property type="protein sequence ID" value="AWI52751.1"/>
    <property type="molecule type" value="Genomic_DNA"/>
</dbReference>
<dbReference type="Proteomes" id="UP000244892">
    <property type="component" value="Chromosome"/>
</dbReference>
<evidence type="ECO:0000313" key="3">
    <source>
        <dbReference type="Proteomes" id="UP000244892"/>
    </source>
</evidence>
<dbReference type="KEGG" id="aon:DEH84_04425"/>